<dbReference type="Pfam" id="PF01370">
    <property type="entry name" value="Epimerase"/>
    <property type="match status" value="1"/>
</dbReference>
<dbReference type="InterPro" id="IPR036291">
    <property type="entry name" value="NAD(P)-bd_dom_sf"/>
</dbReference>
<proteinExistence type="predicted"/>
<accession>A0A8J6YYM3</accession>
<comment type="caution">
    <text evidence="2">The sequence shown here is derived from an EMBL/GenBank/DDBJ whole genome shotgun (WGS) entry which is preliminary data.</text>
</comment>
<keyword evidence="3" id="KW-1185">Reference proteome</keyword>
<reference evidence="2" key="1">
    <citation type="submission" date="2020-09" db="EMBL/GenBank/DDBJ databases">
        <title>A novel bacterium of genus Mangrovicoccus, isolated from South China Sea.</title>
        <authorList>
            <person name="Huang H."/>
            <person name="Mo K."/>
            <person name="Hu Y."/>
        </authorList>
    </citation>
    <scope>NUCLEOTIDE SEQUENCE</scope>
    <source>
        <strain evidence="2">HB182678</strain>
    </source>
</reference>
<evidence type="ECO:0000259" key="1">
    <source>
        <dbReference type="Pfam" id="PF01370"/>
    </source>
</evidence>
<dbReference type="AlphaFoldDB" id="A0A8J6YYM3"/>
<dbReference type="Proteomes" id="UP000609121">
    <property type="component" value="Unassembled WGS sequence"/>
</dbReference>
<organism evidence="2 3">
    <name type="scientific">Mangrovicoccus algicola</name>
    <dbReference type="NCBI Taxonomy" id="2771008"/>
    <lineage>
        <taxon>Bacteria</taxon>
        <taxon>Pseudomonadati</taxon>
        <taxon>Pseudomonadota</taxon>
        <taxon>Alphaproteobacteria</taxon>
        <taxon>Rhodobacterales</taxon>
        <taxon>Paracoccaceae</taxon>
        <taxon>Mangrovicoccus</taxon>
    </lineage>
</organism>
<name>A0A8J6YYM3_9RHOB</name>
<dbReference type="PANTHER" id="PTHR43245:SF58">
    <property type="entry name" value="BLL5923 PROTEIN"/>
    <property type="match status" value="1"/>
</dbReference>
<protein>
    <submittedName>
        <fullName evidence="2">NAD(P)-dependent oxidoreductase</fullName>
    </submittedName>
</protein>
<evidence type="ECO:0000313" key="2">
    <source>
        <dbReference type="EMBL" id="MBE3640045.1"/>
    </source>
</evidence>
<sequence length="300" mass="30836">MTLWAVTGGTGLVGRFIVEHLLAAGEQVAVLGRTRLPDPPFSRPVEVRPFLLGQPGVPGLAGVDRLVHCAFDHVPGRYRGGEGDDPEGFRSRNVAGSLELFAAARAAGVRAAVFLSSRAVYGAYPPGARLSETMEPRPDTLYGEAKLAVEEGLAALAGPDFAAAALRATGVFGAGPGQKWAGLLADHLAGRPVAPRVATEVHGADLAEAVRRVAGRSGVWNVSDLVLDRHDLLAAVNALAGRDLPLPPRADAAGVSEMDCSLLRGLGWRPGGAARLRADLPAMLAACGAGHVSAAGPGRA</sequence>
<evidence type="ECO:0000313" key="3">
    <source>
        <dbReference type="Proteomes" id="UP000609121"/>
    </source>
</evidence>
<dbReference type="EMBL" id="JACVXA010000069">
    <property type="protein sequence ID" value="MBE3640045.1"/>
    <property type="molecule type" value="Genomic_DNA"/>
</dbReference>
<dbReference type="RefSeq" id="WP_193185491.1">
    <property type="nucleotide sequence ID" value="NZ_JACVXA010000069.1"/>
</dbReference>
<dbReference type="InterPro" id="IPR050177">
    <property type="entry name" value="Lipid_A_modif_metabolic_enz"/>
</dbReference>
<dbReference type="CDD" id="cd08946">
    <property type="entry name" value="SDR_e"/>
    <property type="match status" value="1"/>
</dbReference>
<dbReference type="SUPFAM" id="SSF51735">
    <property type="entry name" value="NAD(P)-binding Rossmann-fold domains"/>
    <property type="match status" value="1"/>
</dbReference>
<gene>
    <name evidence="2" type="ORF">ICN82_17715</name>
</gene>
<dbReference type="InterPro" id="IPR001509">
    <property type="entry name" value="Epimerase_deHydtase"/>
</dbReference>
<dbReference type="Gene3D" id="3.40.50.720">
    <property type="entry name" value="NAD(P)-binding Rossmann-like Domain"/>
    <property type="match status" value="1"/>
</dbReference>
<feature type="domain" description="NAD-dependent epimerase/dehydratase" evidence="1">
    <location>
        <begin position="5"/>
        <end position="193"/>
    </location>
</feature>
<dbReference type="PANTHER" id="PTHR43245">
    <property type="entry name" value="BIFUNCTIONAL POLYMYXIN RESISTANCE PROTEIN ARNA"/>
    <property type="match status" value="1"/>
</dbReference>